<evidence type="ECO:0000259" key="17">
    <source>
        <dbReference type="Pfam" id="PF06455"/>
    </source>
</evidence>
<evidence type="ECO:0000256" key="7">
    <source>
        <dbReference type="ARBA" id="ARBA00022967"/>
    </source>
</evidence>
<feature type="transmembrane region" description="Helical" evidence="14">
    <location>
        <begin position="463"/>
        <end position="487"/>
    </location>
</feature>
<dbReference type="GO" id="GO:0042773">
    <property type="term" value="P:ATP synthesis coupled electron transport"/>
    <property type="evidence" value="ECO:0007669"/>
    <property type="project" value="InterPro"/>
</dbReference>
<dbReference type="PRINTS" id="PR01435">
    <property type="entry name" value="NPOXDRDTASE5"/>
</dbReference>
<dbReference type="InterPro" id="IPR001750">
    <property type="entry name" value="ND/Mrp_TM"/>
</dbReference>
<dbReference type="HOGENOM" id="CLU_007100_6_2_2"/>
<dbReference type="PaxDb" id="263820-PTO1029"/>
<reference evidence="18 19" key="1">
    <citation type="journal article" date="2004" name="Proc. Natl. Acad. Sci. U.S.A.">
        <title>Genome sequence of Picrophilus torridus and its implications for life around pH 0.</title>
        <authorList>
            <person name="Futterer O."/>
            <person name="Angelov A."/>
            <person name="Liesegang H."/>
            <person name="Gottschalk G."/>
            <person name="Schleper C."/>
            <person name="Schepers B."/>
            <person name="Dock C."/>
            <person name="Antranikian G."/>
            <person name="Liebl W."/>
        </authorList>
    </citation>
    <scope>NUCLEOTIDE SEQUENCE [LARGE SCALE GENOMIC DNA]</scope>
    <source>
        <strain evidence="19">ATCC 700027 / DSM 9790 / JCM 10055 / NBRC 100828</strain>
    </source>
</reference>
<dbReference type="EC" id="7.1.1.2" evidence="2"/>
<dbReference type="OrthoDB" id="371891at2157"/>
<feature type="transmembrane region" description="Helical" evidence="14">
    <location>
        <begin position="599"/>
        <end position="618"/>
    </location>
</feature>
<dbReference type="eggNOG" id="arCOG01539">
    <property type="taxonomic scope" value="Archaea"/>
</dbReference>
<sequence length="621" mass="69630">MNGDLYFFIFISPLIAAPLEYILSKYYKRIAGVLMSLAILTSFILSILAYMQINSSGIIYKSYQWFYDINFGIYIDHLSAIMSLFVSFVALMVNLYAMYYMKDDPRKNLYFAEIGIFIFSMLGLTVSSNLAFFFFFWEIVGFMSYILIGFWYFKPNAASAAKKAFIVTRVGDVLFIVGIGVLFSGLANYVSSPLSIPFIIAHPHFILTKIGSFNLTLSTALILSGAIAKSAQFPLHVWLPDSMEGPTTVSALIHAATMVAAGIYLVARLFPLFDVTSGTMVAVAIIGSFTAIFAGILGTAMNDIKRILAYSTISQLAYMLAALGLGTFIGYTAVPLAMFQLVVHGIFKALLFMAAGAIMIMTLENRDIRYMGGLFKRMPATAILMLIGSITLAGIPPTAGFYSKDTIVSFAYLYYIRSGDIIPWLLLSLGEIFTALYIFRMYFKVFLGRPRSKLAERARDPKLVYLIPVMVLAVLSLILGIFQVPFYHYIYNNAYVYTPPILIDALPLIYVVIGIFIAYLVSIGRIRIQDSNIFSRIVRNKFYLDRLFTYYIAQDAFVSFSHGISYINKYFIIDTDKAFSKFINLGNAFRKIQAGLLNYYMIFMIGGIAIVFLIVEVVRII</sequence>
<dbReference type="Gene3D" id="1.20.5.2700">
    <property type="match status" value="1"/>
</dbReference>
<keyword evidence="18" id="KW-0560">Oxidoreductase</keyword>
<comment type="subcellular location">
    <subcellularLocation>
        <location evidence="1">Membrane</location>
        <topology evidence="1">Multi-pass membrane protein</topology>
    </subcellularLocation>
</comment>
<gene>
    <name evidence="18" type="ordered locus">PTO1029</name>
</gene>
<evidence type="ECO:0000256" key="14">
    <source>
        <dbReference type="SAM" id="Phobius"/>
    </source>
</evidence>
<evidence type="ECO:0000259" key="15">
    <source>
        <dbReference type="Pfam" id="PF00361"/>
    </source>
</evidence>
<evidence type="ECO:0000256" key="13">
    <source>
        <dbReference type="ARBA" id="ARBA00049551"/>
    </source>
</evidence>
<dbReference type="PATRIC" id="fig|263820.9.peg.1068"/>
<feature type="transmembrane region" description="Helical" evidence="14">
    <location>
        <begin position="30"/>
        <end position="53"/>
    </location>
</feature>
<dbReference type="PANTHER" id="PTHR42829:SF2">
    <property type="entry name" value="NADH-UBIQUINONE OXIDOREDUCTASE CHAIN 5"/>
    <property type="match status" value="1"/>
</dbReference>
<evidence type="ECO:0000256" key="5">
    <source>
        <dbReference type="ARBA" id="ARBA00022660"/>
    </source>
</evidence>
<evidence type="ECO:0000313" key="18">
    <source>
        <dbReference type="EMBL" id="AAT43614.1"/>
    </source>
</evidence>
<comment type="catalytic activity">
    <reaction evidence="13">
        <text>a ubiquinone + NADH + 5 H(+)(in) = a ubiquinol + NAD(+) + 4 H(+)(out)</text>
        <dbReference type="Rhea" id="RHEA:29091"/>
        <dbReference type="Rhea" id="RHEA-COMP:9565"/>
        <dbReference type="Rhea" id="RHEA-COMP:9566"/>
        <dbReference type="ChEBI" id="CHEBI:15378"/>
        <dbReference type="ChEBI" id="CHEBI:16389"/>
        <dbReference type="ChEBI" id="CHEBI:17976"/>
        <dbReference type="ChEBI" id="CHEBI:57540"/>
        <dbReference type="ChEBI" id="CHEBI:57945"/>
        <dbReference type="EC" id="7.1.1.2"/>
    </reaction>
</comment>
<evidence type="ECO:0000256" key="2">
    <source>
        <dbReference type="ARBA" id="ARBA00012944"/>
    </source>
</evidence>
<feature type="domain" description="NADH:quinone oxidoreductase/Mrp antiporter transmembrane" evidence="15">
    <location>
        <begin position="127"/>
        <end position="414"/>
    </location>
</feature>
<feature type="transmembrane region" description="Helical" evidence="14">
    <location>
        <begin position="210"/>
        <end position="228"/>
    </location>
</feature>
<dbReference type="Pfam" id="PF00361">
    <property type="entry name" value="Proton_antipo_M"/>
    <property type="match status" value="1"/>
</dbReference>
<dbReference type="RefSeq" id="WP_011177830.1">
    <property type="nucleotide sequence ID" value="NC_005877.1"/>
</dbReference>
<dbReference type="Pfam" id="PF00662">
    <property type="entry name" value="Proton_antipo_N"/>
    <property type="match status" value="1"/>
</dbReference>
<protein>
    <recommendedName>
        <fullName evidence="3">NADH-ubiquinone oxidoreductase chain 5</fullName>
        <ecNumber evidence="2">7.1.1.2</ecNumber>
    </recommendedName>
</protein>
<feature type="transmembrane region" description="Helical" evidence="14">
    <location>
        <begin position="337"/>
        <end position="361"/>
    </location>
</feature>
<dbReference type="GeneID" id="2844833"/>
<keyword evidence="7" id="KW-1278">Translocase</keyword>
<proteinExistence type="predicted"/>
<keyword evidence="5" id="KW-0679">Respiratory chain</keyword>
<feature type="transmembrane region" description="Helical" evidence="14">
    <location>
        <begin position="73"/>
        <end position="97"/>
    </location>
</feature>
<dbReference type="InterPro" id="IPR018393">
    <property type="entry name" value="NADHpl_OxRdtase_5_subgr"/>
</dbReference>
<evidence type="ECO:0000256" key="11">
    <source>
        <dbReference type="ARBA" id="ARBA00023075"/>
    </source>
</evidence>
<feature type="transmembrane region" description="Helical" evidence="14">
    <location>
        <begin position="307"/>
        <end position="331"/>
    </location>
</feature>
<dbReference type="GO" id="GO:0003954">
    <property type="term" value="F:NADH dehydrogenase activity"/>
    <property type="evidence" value="ECO:0007669"/>
    <property type="project" value="TreeGrafter"/>
</dbReference>
<keyword evidence="10" id="KW-0520">NAD</keyword>
<keyword evidence="8" id="KW-0249">Electron transport</keyword>
<dbReference type="GO" id="GO:0016020">
    <property type="term" value="C:membrane"/>
    <property type="evidence" value="ECO:0007669"/>
    <property type="project" value="UniProtKB-SubCell"/>
</dbReference>
<dbReference type="InterPro" id="IPR001516">
    <property type="entry name" value="Proton_antipo_N"/>
</dbReference>
<evidence type="ECO:0000313" key="19">
    <source>
        <dbReference type="Proteomes" id="UP000000438"/>
    </source>
</evidence>
<evidence type="ECO:0000256" key="1">
    <source>
        <dbReference type="ARBA" id="ARBA00004141"/>
    </source>
</evidence>
<feature type="transmembrane region" description="Helical" evidence="14">
    <location>
        <begin position="173"/>
        <end position="190"/>
    </location>
</feature>
<dbReference type="KEGG" id="pto:PTO1029"/>
<feature type="transmembrane region" description="Helical" evidence="14">
    <location>
        <begin position="109"/>
        <end position="126"/>
    </location>
</feature>
<dbReference type="FunCoup" id="Q6L088">
    <property type="interactions" value="20"/>
</dbReference>
<keyword evidence="9 14" id="KW-1133">Transmembrane helix</keyword>
<evidence type="ECO:0000256" key="9">
    <source>
        <dbReference type="ARBA" id="ARBA00022989"/>
    </source>
</evidence>
<feature type="transmembrane region" description="Helical" evidence="14">
    <location>
        <begin position="6"/>
        <end position="23"/>
    </location>
</feature>
<keyword evidence="12 14" id="KW-0472">Membrane</keyword>
<evidence type="ECO:0000256" key="12">
    <source>
        <dbReference type="ARBA" id="ARBA00023136"/>
    </source>
</evidence>
<feature type="transmembrane region" description="Helical" evidence="14">
    <location>
        <begin position="382"/>
        <end position="402"/>
    </location>
</feature>
<dbReference type="EMBL" id="AE017261">
    <property type="protein sequence ID" value="AAT43614.1"/>
    <property type="molecule type" value="Genomic_DNA"/>
</dbReference>
<keyword evidence="4" id="KW-0813">Transport</keyword>
<feature type="transmembrane region" description="Helical" evidence="14">
    <location>
        <begin position="279"/>
        <end position="300"/>
    </location>
</feature>
<keyword evidence="11" id="KW-0830">Ubiquinone</keyword>
<dbReference type="GO" id="GO:0015990">
    <property type="term" value="P:electron transport coupled proton transport"/>
    <property type="evidence" value="ECO:0007669"/>
    <property type="project" value="TreeGrafter"/>
</dbReference>
<evidence type="ECO:0000256" key="8">
    <source>
        <dbReference type="ARBA" id="ARBA00022982"/>
    </source>
</evidence>
<keyword evidence="6 14" id="KW-0812">Transmembrane</keyword>
<feature type="transmembrane region" description="Helical" evidence="14">
    <location>
        <begin position="422"/>
        <end position="443"/>
    </location>
</feature>
<dbReference type="STRING" id="263820.PTO1029"/>
<dbReference type="Proteomes" id="UP000000438">
    <property type="component" value="Chromosome"/>
</dbReference>
<evidence type="ECO:0000259" key="16">
    <source>
        <dbReference type="Pfam" id="PF00662"/>
    </source>
</evidence>
<feature type="domain" description="NADH dehydrogenase subunit 5 C-terminal" evidence="17">
    <location>
        <begin position="437"/>
        <end position="614"/>
    </location>
</feature>
<dbReference type="Pfam" id="PF06455">
    <property type="entry name" value="NADH5_C"/>
    <property type="match status" value="1"/>
</dbReference>
<organism evidence="18 19">
    <name type="scientific">Picrophilus torridus (strain ATCC 700027 / DSM 9790 / JCM 10055 / NBRC 100828 / KAW 2/3)</name>
    <dbReference type="NCBI Taxonomy" id="1122961"/>
    <lineage>
        <taxon>Archaea</taxon>
        <taxon>Methanobacteriati</taxon>
        <taxon>Thermoplasmatota</taxon>
        <taxon>Thermoplasmata</taxon>
        <taxon>Thermoplasmatales</taxon>
        <taxon>Picrophilaceae</taxon>
        <taxon>Picrophilus</taxon>
    </lineage>
</organism>
<name>Q6L088_PICTO</name>
<dbReference type="InParanoid" id="Q6L088"/>
<dbReference type="NCBIfam" id="TIGR01974">
    <property type="entry name" value="NDH_I_L"/>
    <property type="match status" value="1"/>
</dbReference>
<dbReference type="InterPro" id="IPR010934">
    <property type="entry name" value="NADH_DH_su5_C"/>
</dbReference>
<accession>Q6L088</accession>
<feature type="domain" description="NADH-Ubiquinone oxidoreductase (complex I) chain 5 N-terminal" evidence="16">
    <location>
        <begin position="67"/>
        <end position="111"/>
    </location>
</feature>
<dbReference type="AlphaFoldDB" id="Q6L088"/>
<evidence type="ECO:0000256" key="6">
    <source>
        <dbReference type="ARBA" id="ARBA00022692"/>
    </source>
</evidence>
<feature type="transmembrane region" description="Helical" evidence="14">
    <location>
        <begin position="132"/>
        <end position="153"/>
    </location>
</feature>
<feature type="transmembrane region" description="Helical" evidence="14">
    <location>
        <begin position="507"/>
        <end position="526"/>
    </location>
</feature>
<dbReference type="InterPro" id="IPR003945">
    <property type="entry name" value="NU5C-like"/>
</dbReference>
<feature type="transmembrane region" description="Helical" evidence="14">
    <location>
        <begin position="249"/>
        <end position="267"/>
    </location>
</feature>
<evidence type="ECO:0000256" key="4">
    <source>
        <dbReference type="ARBA" id="ARBA00022448"/>
    </source>
</evidence>
<dbReference type="PANTHER" id="PTHR42829">
    <property type="entry name" value="NADH-UBIQUINONE OXIDOREDUCTASE CHAIN 5"/>
    <property type="match status" value="1"/>
</dbReference>
<dbReference type="PRINTS" id="PR01434">
    <property type="entry name" value="NADHDHGNASE5"/>
</dbReference>
<evidence type="ECO:0000256" key="3">
    <source>
        <dbReference type="ARBA" id="ARBA00021096"/>
    </source>
</evidence>
<dbReference type="GO" id="GO:0008137">
    <property type="term" value="F:NADH dehydrogenase (ubiquinone) activity"/>
    <property type="evidence" value="ECO:0007669"/>
    <property type="project" value="UniProtKB-EC"/>
</dbReference>
<evidence type="ECO:0000256" key="10">
    <source>
        <dbReference type="ARBA" id="ARBA00023027"/>
    </source>
</evidence>